<evidence type="ECO:0000259" key="10">
    <source>
        <dbReference type="SMART" id="SM00919"/>
    </source>
</evidence>
<dbReference type="PIRSF" id="PIRSF000106">
    <property type="entry name" value="ME"/>
    <property type="match status" value="1"/>
</dbReference>
<dbReference type="InterPro" id="IPR012301">
    <property type="entry name" value="Malic_N_dom"/>
</dbReference>
<dbReference type="Pfam" id="PF00390">
    <property type="entry name" value="malic"/>
    <property type="match status" value="1"/>
</dbReference>
<dbReference type="PROSITE" id="PS00331">
    <property type="entry name" value="MALIC_ENZYMES"/>
    <property type="match status" value="1"/>
</dbReference>
<dbReference type="GO" id="GO:0051287">
    <property type="term" value="F:NAD binding"/>
    <property type="evidence" value="ECO:0007669"/>
    <property type="project" value="InterPro"/>
</dbReference>
<dbReference type="Gene3D" id="3.40.50.720">
    <property type="entry name" value="NAD(P)-binding Rossmann-like Domain"/>
    <property type="match status" value="1"/>
</dbReference>
<comment type="cofactor">
    <cofactor evidence="8">
        <name>Mg(2+)</name>
        <dbReference type="ChEBI" id="CHEBI:18420"/>
    </cofactor>
    <cofactor evidence="8">
        <name>Mn(2+)</name>
        <dbReference type="ChEBI" id="CHEBI:29035"/>
    </cofactor>
    <text evidence="8">Divalent metal cations. Prefers magnesium or manganese.</text>
</comment>
<sequence>MGAALGTGTRLALWPGRACGALPRWAPSASARSCHSKSGSARPVPLKKRGYDVTRNPHLNKGMAFTLEERLQLGIHGLIPPCFLSQDVQLLRIMRYYERQQSDLDKYIILMTLQDRNEKLFYRVLTSDVEKFMPIVYTPTVGLACQHYGLTFRRPRGLFITIHDKGHLATMLNSWPEDNIKAVVVTDGERILGLGDLGCYGMGIPVGKLALYTACGGVNPQQCLPVLLDVGTNNEVTRCPGQELWGRKVATGMGFGINCLIQFEDFANANAFRLLNKYRNKYCMFNDDIQGTASVAVAGILAALRITENKLSNHVFVFQGAGEAAMGIAHLLVMALEKEGVPKAEATRKIWMVDSKGLIVKGRSHLNHEKEMFAQDHPEVNSLEEVVRLVKPTAIIGVAAIAGAFTEQILRDMASFHERPIIFALSNPTSKAECTAEKCYRVTEGRGIFASGSPFKSVTLEDGKTFIPGQGNNAYVFPGVALGVIAGGIRHIPDEIFLLTAEQIAQEVSEQHLSQGRLYPPLSTIRDVSLRIAIKVLDYAYKHNLASYYPEPKDKEAFVRSLVYTPDYDSFTLDSYSWPKEAMNVQTV</sequence>
<feature type="active site" description="Proton acceptor" evidence="6">
    <location>
        <position position="208"/>
    </location>
</feature>
<dbReference type="Ensembl" id="ENSANAT00000056380.1">
    <property type="protein sequence ID" value="ENSANAP00000038290.1"/>
    <property type="gene ID" value="ENSANAG00000036581.1"/>
</dbReference>
<dbReference type="InterPro" id="IPR037062">
    <property type="entry name" value="Malic_N_dom_sf"/>
</dbReference>
<dbReference type="GO" id="GO:0005739">
    <property type="term" value="C:mitochondrion"/>
    <property type="evidence" value="ECO:0007669"/>
    <property type="project" value="TreeGrafter"/>
</dbReference>
<feature type="binding site" evidence="7">
    <location>
        <position position="190"/>
    </location>
    <ligand>
        <name>(S)-malate</name>
        <dbReference type="ChEBI" id="CHEBI:15589"/>
    </ligand>
</feature>
<accession>A0A2K5EYP7</accession>
<evidence type="ECO:0000256" key="2">
    <source>
        <dbReference type="ARBA" id="ARBA00008785"/>
    </source>
</evidence>
<evidence type="ECO:0000256" key="8">
    <source>
        <dbReference type="PIRSR" id="PIRSR000106-3"/>
    </source>
</evidence>
<evidence type="ECO:0000313" key="13">
    <source>
        <dbReference type="Proteomes" id="UP000233020"/>
    </source>
</evidence>
<evidence type="ECO:0000256" key="4">
    <source>
        <dbReference type="ARBA" id="ARBA00023002"/>
    </source>
</evidence>
<dbReference type="NCBIfam" id="NF010052">
    <property type="entry name" value="PRK13529.1"/>
    <property type="match status" value="1"/>
</dbReference>
<evidence type="ECO:0000256" key="3">
    <source>
        <dbReference type="ARBA" id="ARBA00022723"/>
    </source>
</evidence>
<dbReference type="GO" id="GO:0004473">
    <property type="term" value="F:malate dehydrogenase (decarboxylating) (NADP+) activity"/>
    <property type="evidence" value="ECO:0007669"/>
    <property type="project" value="UniProtKB-EC"/>
</dbReference>
<comment type="similarity">
    <text evidence="2 9">Belongs to the malic enzymes family.</text>
</comment>
<proteinExistence type="inferred from homology"/>
<keyword evidence="13" id="KW-1185">Reference proteome</keyword>
<dbReference type="FunFam" id="3.40.50.720:FF:000060">
    <property type="entry name" value="Malic enzyme"/>
    <property type="match status" value="1"/>
</dbReference>
<dbReference type="Pfam" id="PF03949">
    <property type="entry name" value="Malic_M"/>
    <property type="match status" value="1"/>
</dbReference>
<keyword evidence="4 9" id="KW-0560">Oxidoreductase</keyword>
<organism evidence="12 13">
    <name type="scientific">Aotus nancymaae</name>
    <name type="common">Ma's night monkey</name>
    <dbReference type="NCBI Taxonomy" id="37293"/>
    <lineage>
        <taxon>Eukaryota</taxon>
        <taxon>Metazoa</taxon>
        <taxon>Chordata</taxon>
        <taxon>Craniata</taxon>
        <taxon>Vertebrata</taxon>
        <taxon>Euteleostomi</taxon>
        <taxon>Mammalia</taxon>
        <taxon>Eutheria</taxon>
        <taxon>Euarchontoglires</taxon>
        <taxon>Primates</taxon>
        <taxon>Haplorrhini</taxon>
        <taxon>Platyrrhini</taxon>
        <taxon>Aotidae</taxon>
        <taxon>Aotus</taxon>
    </lineage>
</organism>
<dbReference type="GO" id="GO:0006108">
    <property type="term" value="P:malate metabolic process"/>
    <property type="evidence" value="ECO:0007669"/>
    <property type="project" value="TreeGrafter"/>
</dbReference>
<comment type="catalytic activity">
    <reaction evidence="5">
        <text>(S)-malate + NADP(+) = pyruvate + CO2 + NADPH</text>
        <dbReference type="Rhea" id="RHEA:18253"/>
        <dbReference type="ChEBI" id="CHEBI:15361"/>
        <dbReference type="ChEBI" id="CHEBI:15589"/>
        <dbReference type="ChEBI" id="CHEBI:16526"/>
        <dbReference type="ChEBI" id="CHEBI:57783"/>
        <dbReference type="ChEBI" id="CHEBI:58349"/>
        <dbReference type="EC" id="1.1.1.40"/>
    </reaction>
    <physiologicalReaction direction="left-to-right" evidence="5">
        <dbReference type="Rhea" id="RHEA:18254"/>
    </physiologicalReaction>
    <physiologicalReaction direction="right-to-left" evidence="5">
        <dbReference type="Rhea" id="RHEA:18255"/>
    </physiologicalReaction>
</comment>
<dbReference type="FunFam" id="3.40.50.10380:FF:000004">
    <property type="entry name" value="Malic enzyme"/>
    <property type="match status" value="1"/>
</dbReference>
<dbReference type="GO" id="GO:0046872">
    <property type="term" value="F:metal ion binding"/>
    <property type="evidence" value="ECO:0007669"/>
    <property type="project" value="UniProtKB-KW"/>
</dbReference>
<dbReference type="InterPro" id="IPR012302">
    <property type="entry name" value="Malic_NAD-bd"/>
</dbReference>
<evidence type="ECO:0000313" key="12">
    <source>
        <dbReference type="Ensembl" id="ENSANAP00000038290.1"/>
    </source>
</evidence>
<feature type="binding site" evidence="7">
    <location>
        <position position="427"/>
    </location>
    <ligand>
        <name>(S)-malate</name>
        <dbReference type="ChEBI" id="CHEBI:15589"/>
    </ligand>
</feature>
<dbReference type="GeneTree" id="ENSGT00950000183134"/>
<dbReference type="CDD" id="cd05312">
    <property type="entry name" value="NAD_bind_1_malic_enz"/>
    <property type="match status" value="1"/>
</dbReference>
<dbReference type="InterPro" id="IPR001891">
    <property type="entry name" value="Malic_OxRdtase"/>
</dbReference>
<gene>
    <name evidence="12" type="primary">ME3</name>
</gene>
<feature type="binding site" evidence="8">
    <location>
        <position position="288"/>
    </location>
    <ligand>
        <name>a divalent metal cation</name>
        <dbReference type="ChEBI" id="CHEBI:60240"/>
    </ligand>
</feature>
<protein>
    <recommendedName>
        <fullName evidence="9">Malic enzyme</fullName>
    </recommendedName>
</protein>
<dbReference type="InterPro" id="IPR036291">
    <property type="entry name" value="NAD(P)-bd_dom_sf"/>
</dbReference>
<dbReference type="AlphaFoldDB" id="A0A2K5EYP7"/>
<evidence type="ECO:0000256" key="1">
    <source>
        <dbReference type="ARBA" id="ARBA00001936"/>
    </source>
</evidence>
<dbReference type="SUPFAM" id="SSF51735">
    <property type="entry name" value="NAD(P)-binding Rossmann-fold domains"/>
    <property type="match status" value="1"/>
</dbReference>
<dbReference type="PANTHER" id="PTHR23406">
    <property type="entry name" value="MALIC ENZYME-RELATED"/>
    <property type="match status" value="1"/>
</dbReference>
<dbReference type="GO" id="GO:0050661">
    <property type="term" value="F:NADP binding"/>
    <property type="evidence" value="ECO:0007669"/>
    <property type="project" value="UniProtKB-ARBA"/>
</dbReference>
<dbReference type="PRINTS" id="PR00072">
    <property type="entry name" value="MALOXRDTASE"/>
</dbReference>
<name>A0A2K5EYP7_AOTNA</name>
<dbReference type="Proteomes" id="UP000233020">
    <property type="component" value="Unplaced"/>
</dbReference>
<dbReference type="InterPro" id="IPR046346">
    <property type="entry name" value="Aminoacid_DH-like_N_sf"/>
</dbReference>
<dbReference type="SMART" id="SM00919">
    <property type="entry name" value="Malic_M"/>
    <property type="match status" value="1"/>
</dbReference>
<feature type="binding site" evidence="8">
    <location>
        <position position="264"/>
    </location>
    <ligand>
        <name>a divalent metal cation</name>
        <dbReference type="ChEBI" id="CHEBI:60240"/>
    </ligand>
</feature>
<keyword evidence="3 8" id="KW-0479">Metal-binding</keyword>
<dbReference type="Gene3D" id="3.40.50.10380">
    <property type="entry name" value="Malic enzyme, N-terminal domain"/>
    <property type="match status" value="1"/>
</dbReference>
<feature type="domain" description="Malic enzyme NAD-binding" evidence="10">
    <location>
        <begin position="289"/>
        <end position="541"/>
    </location>
</feature>
<feature type="binding site" evidence="7">
    <location>
        <position position="472"/>
    </location>
    <ligand>
        <name>(S)-malate</name>
        <dbReference type="ChEBI" id="CHEBI:15589"/>
    </ligand>
</feature>
<evidence type="ECO:0000256" key="7">
    <source>
        <dbReference type="PIRSR" id="PIRSR000106-2"/>
    </source>
</evidence>
<evidence type="ECO:0000259" key="11">
    <source>
        <dbReference type="SMART" id="SM01274"/>
    </source>
</evidence>
<feature type="active site" description="Proton donor" evidence="6">
    <location>
        <position position="137"/>
    </location>
</feature>
<dbReference type="InterPro" id="IPR015884">
    <property type="entry name" value="Malic_enzyme_CS"/>
</dbReference>
<dbReference type="SUPFAM" id="SSF53223">
    <property type="entry name" value="Aminoacid dehydrogenase-like, N-terminal domain"/>
    <property type="match status" value="1"/>
</dbReference>
<dbReference type="SMART" id="SM01274">
    <property type="entry name" value="malic"/>
    <property type="match status" value="1"/>
</dbReference>
<evidence type="ECO:0000256" key="6">
    <source>
        <dbReference type="PIRSR" id="PIRSR000106-1"/>
    </source>
</evidence>
<evidence type="ECO:0000256" key="5">
    <source>
        <dbReference type="ARBA" id="ARBA00051586"/>
    </source>
</evidence>
<feature type="binding site" evidence="8">
    <location>
        <position position="265"/>
    </location>
    <ligand>
        <name>a divalent metal cation</name>
        <dbReference type="ChEBI" id="CHEBI:60240"/>
    </ligand>
</feature>
<dbReference type="PANTHER" id="PTHR23406:SF20">
    <property type="entry name" value="NADP-DEPENDENT MALIC ENZYME, MITOCHONDRIAL"/>
    <property type="match status" value="1"/>
</dbReference>
<evidence type="ECO:0000256" key="9">
    <source>
        <dbReference type="RuleBase" id="RU003426"/>
    </source>
</evidence>
<reference evidence="12" key="1">
    <citation type="submission" date="2025-08" db="UniProtKB">
        <authorList>
            <consortium name="Ensembl"/>
        </authorList>
    </citation>
    <scope>IDENTIFICATION</scope>
</reference>
<reference evidence="12" key="2">
    <citation type="submission" date="2025-09" db="UniProtKB">
        <authorList>
            <consortium name="Ensembl"/>
        </authorList>
    </citation>
    <scope>IDENTIFICATION</scope>
</reference>
<comment type="cofactor">
    <cofactor evidence="1">
        <name>Mn(2+)</name>
        <dbReference type="ChEBI" id="CHEBI:29035"/>
    </cofactor>
</comment>
<feature type="domain" description="Malic enzyme N-terminal" evidence="11">
    <location>
        <begin position="114"/>
        <end position="279"/>
    </location>
</feature>